<evidence type="ECO:0000313" key="2">
    <source>
        <dbReference type="EMBL" id="QDU69336.1"/>
    </source>
</evidence>
<dbReference type="PANTHER" id="PTHR33993:SF1">
    <property type="entry name" value="GLYOXALASE FAMILY PROTEIN"/>
    <property type="match status" value="1"/>
</dbReference>
<organism evidence="2 3">
    <name type="scientific">Engelhardtia mirabilis</name>
    <dbReference type="NCBI Taxonomy" id="2528011"/>
    <lineage>
        <taxon>Bacteria</taxon>
        <taxon>Pseudomonadati</taxon>
        <taxon>Planctomycetota</taxon>
        <taxon>Planctomycetia</taxon>
        <taxon>Planctomycetia incertae sedis</taxon>
        <taxon>Engelhardtia</taxon>
    </lineage>
</organism>
<evidence type="ECO:0000259" key="1">
    <source>
        <dbReference type="PROSITE" id="PS51819"/>
    </source>
</evidence>
<evidence type="ECO:0000313" key="3">
    <source>
        <dbReference type="Proteomes" id="UP000316921"/>
    </source>
</evidence>
<dbReference type="RefSeq" id="WP_145069140.1">
    <property type="nucleotide sequence ID" value="NZ_CP036287.1"/>
</dbReference>
<dbReference type="InterPro" id="IPR029068">
    <property type="entry name" value="Glyas_Bleomycin-R_OHBP_Dase"/>
</dbReference>
<dbReference type="InterPro" id="IPR037523">
    <property type="entry name" value="VOC_core"/>
</dbReference>
<dbReference type="AlphaFoldDB" id="A0A518BQV5"/>
<accession>A0A518BQV5</accession>
<proteinExistence type="predicted"/>
<gene>
    <name evidence="2" type="ORF">Pla133_44550</name>
</gene>
<dbReference type="Proteomes" id="UP000316921">
    <property type="component" value="Chromosome"/>
</dbReference>
<name>A0A518BQV5_9BACT</name>
<dbReference type="PANTHER" id="PTHR33993">
    <property type="entry name" value="GLYOXALASE-RELATED"/>
    <property type="match status" value="1"/>
</dbReference>
<reference evidence="2 3" key="1">
    <citation type="submission" date="2019-02" db="EMBL/GenBank/DDBJ databases">
        <title>Deep-cultivation of Planctomycetes and their phenomic and genomic characterization uncovers novel biology.</title>
        <authorList>
            <person name="Wiegand S."/>
            <person name="Jogler M."/>
            <person name="Boedeker C."/>
            <person name="Pinto D."/>
            <person name="Vollmers J."/>
            <person name="Rivas-Marin E."/>
            <person name="Kohn T."/>
            <person name="Peeters S.H."/>
            <person name="Heuer A."/>
            <person name="Rast P."/>
            <person name="Oberbeckmann S."/>
            <person name="Bunk B."/>
            <person name="Jeske O."/>
            <person name="Meyerdierks A."/>
            <person name="Storesund J.E."/>
            <person name="Kallscheuer N."/>
            <person name="Luecker S."/>
            <person name="Lage O.M."/>
            <person name="Pohl T."/>
            <person name="Merkel B.J."/>
            <person name="Hornburger P."/>
            <person name="Mueller R.-W."/>
            <person name="Bruemmer F."/>
            <person name="Labrenz M."/>
            <person name="Spormann A.M."/>
            <person name="Op den Camp H."/>
            <person name="Overmann J."/>
            <person name="Amann R."/>
            <person name="Jetten M.S.M."/>
            <person name="Mascher T."/>
            <person name="Medema M.H."/>
            <person name="Devos D.P."/>
            <person name="Kaster A.-K."/>
            <person name="Ovreas L."/>
            <person name="Rohde M."/>
            <person name="Galperin M.Y."/>
            <person name="Jogler C."/>
        </authorList>
    </citation>
    <scope>NUCLEOTIDE SEQUENCE [LARGE SCALE GENOMIC DNA]</scope>
    <source>
        <strain evidence="2 3">Pla133</strain>
    </source>
</reference>
<feature type="domain" description="VOC" evidence="1">
    <location>
        <begin position="15"/>
        <end position="123"/>
    </location>
</feature>
<protein>
    <submittedName>
        <fullName evidence="2">Glyoxalase-like domain protein</fullName>
    </submittedName>
</protein>
<dbReference type="PROSITE" id="PS51819">
    <property type="entry name" value="VOC"/>
    <property type="match status" value="1"/>
</dbReference>
<keyword evidence="3" id="KW-1185">Reference proteome</keyword>
<dbReference type="SUPFAM" id="SSF54593">
    <property type="entry name" value="Glyoxalase/Bleomycin resistance protein/Dihydroxybiphenyl dioxygenase"/>
    <property type="match status" value="1"/>
</dbReference>
<dbReference type="Gene3D" id="3.10.180.10">
    <property type="entry name" value="2,3-Dihydroxybiphenyl 1,2-Dioxygenase, domain 1"/>
    <property type="match status" value="1"/>
</dbReference>
<dbReference type="CDD" id="cd07247">
    <property type="entry name" value="SgaA_N_like"/>
    <property type="match status" value="1"/>
</dbReference>
<sequence length="125" mass="13646">MSEDAPNQAPHLHHSIDYLELPVSDMDEAQRFYATAFGWEFNQYGPGYAGIKKPGGEAGGLRLEEQVTRGGPLLVLFSEDLEQSLAGVRAGGGEIVVEPFDFPGGRRFHFLDPCGNELAVWALPD</sequence>
<dbReference type="KEGG" id="pbap:Pla133_44550"/>
<dbReference type="EMBL" id="CP036287">
    <property type="protein sequence ID" value="QDU69336.1"/>
    <property type="molecule type" value="Genomic_DNA"/>
</dbReference>
<dbReference type="InterPro" id="IPR004360">
    <property type="entry name" value="Glyas_Fos-R_dOase_dom"/>
</dbReference>
<dbReference type="InterPro" id="IPR052164">
    <property type="entry name" value="Anthracycline_SecMetBiosynth"/>
</dbReference>
<dbReference type="Pfam" id="PF00903">
    <property type="entry name" value="Glyoxalase"/>
    <property type="match status" value="1"/>
</dbReference>